<dbReference type="Proteomes" id="UP001634007">
    <property type="component" value="Unassembled WGS sequence"/>
</dbReference>
<accession>A0ABD3KKJ6</accession>
<sequence>MAEKAEGLRLYIGRGEGGRGGKGRGGSAARASSVKVTTRGARWGPREPPRGESDGRLEVGRACVPPPSGAALQLSALLLLLLLLCFVLASANLRRPAATWTGP</sequence>
<organism evidence="3 4">
    <name type="scientific">Eucalyptus globulus</name>
    <name type="common">Tasmanian blue gum</name>
    <dbReference type="NCBI Taxonomy" id="34317"/>
    <lineage>
        <taxon>Eukaryota</taxon>
        <taxon>Viridiplantae</taxon>
        <taxon>Streptophyta</taxon>
        <taxon>Embryophyta</taxon>
        <taxon>Tracheophyta</taxon>
        <taxon>Spermatophyta</taxon>
        <taxon>Magnoliopsida</taxon>
        <taxon>eudicotyledons</taxon>
        <taxon>Gunneridae</taxon>
        <taxon>Pentapetalae</taxon>
        <taxon>rosids</taxon>
        <taxon>malvids</taxon>
        <taxon>Myrtales</taxon>
        <taxon>Myrtaceae</taxon>
        <taxon>Myrtoideae</taxon>
        <taxon>Eucalypteae</taxon>
        <taxon>Eucalyptus</taxon>
    </lineage>
</organism>
<feature type="compositionally biased region" description="Gly residues" evidence="1">
    <location>
        <begin position="14"/>
        <end position="26"/>
    </location>
</feature>
<feature type="transmembrane region" description="Helical" evidence="2">
    <location>
        <begin position="70"/>
        <end position="89"/>
    </location>
</feature>
<evidence type="ECO:0000256" key="1">
    <source>
        <dbReference type="SAM" id="MobiDB-lite"/>
    </source>
</evidence>
<evidence type="ECO:0000313" key="3">
    <source>
        <dbReference type="EMBL" id="KAL3738127.1"/>
    </source>
</evidence>
<evidence type="ECO:0000256" key="2">
    <source>
        <dbReference type="SAM" id="Phobius"/>
    </source>
</evidence>
<keyword evidence="2" id="KW-0812">Transmembrane</keyword>
<dbReference type="EMBL" id="JBJKBG010000005">
    <property type="protein sequence ID" value="KAL3738127.1"/>
    <property type="molecule type" value="Genomic_DNA"/>
</dbReference>
<comment type="caution">
    <text evidence="3">The sequence shown here is derived from an EMBL/GenBank/DDBJ whole genome shotgun (WGS) entry which is preliminary data.</text>
</comment>
<protein>
    <submittedName>
        <fullName evidence="3">Uncharacterized protein</fullName>
    </submittedName>
</protein>
<dbReference type="AlphaFoldDB" id="A0ABD3KKJ6"/>
<reference evidence="3 4" key="1">
    <citation type="submission" date="2024-11" db="EMBL/GenBank/DDBJ databases">
        <title>Chromosome-level genome assembly of Eucalyptus globulus Labill. provides insights into its genome evolution.</title>
        <authorList>
            <person name="Li X."/>
        </authorList>
    </citation>
    <scope>NUCLEOTIDE SEQUENCE [LARGE SCALE GENOMIC DNA]</scope>
    <source>
        <strain evidence="3">CL2024</strain>
        <tissue evidence="3">Fresh tender leaves</tissue>
    </source>
</reference>
<feature type="region of interest" description="Disordered" evidence="1">
    <location>
        <begin position="1"/>
        <end position="57"/>
    </location>
</feature>
<keyword evidence="4" id="KW-1185">Reference proteome</keyword>
<evidence type="ECO:0000313" key="4">
    <source>
        <dbReference type="Proteomes" id="UP001634007"/>
    </source>
</evidence>
<keyword evidence="2" id="KW-0472">Membrane</keyword>
<gene>
    <name evidence="3" type="ORF">ACJRO7_019632</name>
</gene>
<feature type="compositionally biased region" description="Basic and acidic residues" evidence="1">
    <location>
        <begin position="44"/>
        <end position="57"/>
    </location>
</feature>
<proteinExistence type="predicted"/>
<keyword evidence="2" id="KW-1133">Transmembrane helix</keyword>
<name>A0ABD3KKJ6_EUCGL</name>